<keyword evidence="2" id="KW-1185">Reference proteome</keyword>
<organism evidence="1 2">
    <name type="scientific">Beauveria brongniartii RCEF 3172</name>
    <dbReference type="NCBI Taxonomy" id="1081107"/>
    <lineage>
        <taxon>Eukaryota</taxon>
        <taxon>Fungi</taxon>
        <taxon>Dikarya</taxon>
        <taxon>Ascomycota</taxon>
        <taxon>Pezizomycotina</taxon>
        <taxon>Sordariomycetes</taxon>
        <taxon>Hypocreomycetidae</taxon>
        <taxon>Hypocreales</taxon>
        <taxon>Cordycipitaceae</taxon>
        <taxon>Beauveria</taxon>
        <taxon>Beauveria brongniartii</taxon>
    </lineage>
</organism>
<reference evidence="1 2" key="1">
    <citation type="journal article" date="2016" name="Genome Biol. Evol.">
        <title>Divergent and convergent evolution of fungal pathogenicity.</title>
        <authorList>
            <person name="Shang Y."/>
            <person name="Xiao G."/>
            <person name="Zheng P."/>
            <person name="Cen K."/>
            <person name="Zhan S."/>
            <person name="Wang C."/>
        </authorList>
    </citation>
    <scope>NUCLEOTIDE SEQUENCE [LARGE SCALE GENOMIC DNA]</scope>
    <source>
        <strain evidence="1 2">RCEF 3172</strain>
    </source>
</reference>
<dbReference type="OrthoDB" id="5393537at2759"/>
<sequence length="136" mass="15529">MVKCVQSCQKDDNFSDEIAQTMFTFFERFIEADVETAQIDKLKERFSQLCQDAVSVRLQMRGSEDHYRCVTLQRGLPLSGNEHIADPYAVYNDDDKDDASYIAFTIFGALVMYPKLEPDREIILEQAIVAMASENA</sequence>
<evidence type="ECO:0000313" key="1">
    <source>
        <dbReference type="EMBL" id="OAA40482.1"/>
    </source>
</evidence>
<dbReference type="EMBL" id="AZHA01000019">
    <property type="protein sequence ID" value="OAA40482.1"/>
    <property type="molecule type" value="Genomic_DNA"/>
</dbReference>
<protein>
    <submittedName>
        <fullName evidence="1">Uncharacterized protein</fullName>
    </submittedName>
</protein>
<name>A0A167BW37_9HYPO</name>
<comment type="caution">
    <text evidence="1">The sequence shown here is derived from an EMBL/GenBank/DDBJ whole genome shotgun (WGS) entry which is preliminary data.</text>
</comment>
<evidence type="ECO:0000313" key="2">
    <source>
        <dbReference type="Proteomes" id="UP000076863"/>
    </source>
</evidence>
<proteinExistence type="predicted"/>
<accession>A0A167BW37</accession>
<dbReference type="Proteomes" id="UP000076863">
    <property type="component" value="Unassembled WGS sequence"/>
</dbReference>
<dbReference type="AlphaFoldDB" id="A0A167BW37"/>
<gene>
    <name evidence="1" type="ORF">BBO_06066</name>
</gene>